<proteinExistence type="predicted"/>
<feature type="compositionally biased region" description="Low complexity" evidence="1">
    <location>
        <begin position="216"/>
        <end position="225"/>
    </location>
</feature>
<evidence type="ECO:0000256" key="1">
    <source>
        <dbReference type="SAM" id="MobiDB-lite"/>
    </source>
</evidence>
<accession>A0A3G1QTN0</accession>
<name>A0A3G1QTN0_9CAUD</name>
<dbReference type="GeneID" id="55819080"/>
<keyword evidence="3" id="KW-1185">Reference proteome</keyword>
<dbReference type="Proteomes" id="UP000267934">
    <property type="component" value="Segment"/>
</dbReference>
<dbReference type="KEGG" id="vg:55819080"/>
<sequence>MSMFSGMSDQGMEKQEDRVGGGGFILDTDLYTGRIKAAYVGKSSGGAMSITILFTPAGGKEYRETVYITKKTGENFYVKDGKKYPMPGFSLINNLCMIATGAPLDQQETEEKVLNIWNSDEKKELPTAVQVISGLTDAEVTFAIQKVLENKSELRGNDYVAIPDTRESNNIVNVIHTESGLTVREAEEGKTEPVYGPAWLEKNKGQVYDKRTIKDGAAGAPTRPGAAGGAPKSGDAQPRKSLFGNKG</sequence>
<evidence type="ECO:0000313" key="2">
    <source>
        <dbReference type="EMBL" id="AWN06216.1"/>
    </source>
</evidence>
<evidence type="ECO:0000313" key="3">
    <source>
        <dbReference type="Proteomes" id="UP000267934"/>
    </source>
</evidence>
<keyword evidence="2" id="KW-0238">DNA-binding</keyword>
<protein>
    <submittedName>
        <fullName evidence="2">Putative ssDNA-binding protein</fullName>
    </submittedName>
</protein>
<dbReference type="EMBL" id="MH160392">
    <property type="protein sequence ID" value="AWN06216.1"/>
    <property type="molecule type" value="Genomic_DNA"/>
</dbReference>
<feature type="region of interest" description="Disordered" evidence="1">
    <location>
        <begin position="210"/>
        <end position="247"/>
    </location>
</feature>
<dbReference type="RefSeq" id="YP_009889580.1">
    <property type="nucleotide sequence ID" value="NC_049510.1"/>
</dbReference>
<dbReference type="GO" id="GO:0003677">
    <property type="term" value="F:DNA binding"/>
    <property type="evidence" value="ECO:0007669"/>
    <property type="project" value="UniProtKB-KW"/>
</dbReference>
<reference evidence="2 3" key="1">
    <citation type="journal article" date="2018" name="Plant Pathol. J.">
        <title>Characterization of the Lytic Bacteriophage phiEaP-8 Effective against Both Erwinia amylovora and Erwinia pyrifoliae Causing Severe Diseases in Apple and Pear.</title>
        <authorList>
            <person name="Park J."/>
            <person name="Lee G.M."/>
            <person name="Kim D."/>
            <person name="Park D.H."/>
            <person name="Oh C.S."/>
        </authorList>
    </citation>
    <scope>NUCLEOTIDE SEQUENCE [LARGE SCALE GENOMIC DNA]</scope>
</reference>
<organism evidence="2 3">
    <name type="scientific">Erwinia phage phiEaP8</name>
    <dbReference type="NCBI Taxonomy" id="2178928"/>
    <lineage>
        <taxon>Viruses</taxon>
        <taxon>Duplodnaviria</taxon>
        <taxon>Heunggongvirae</taxon>
        <taxon>Uroviricota</taxon>
        <taxon>Caudoviricetes</taxon>
        <taxon>Schitoviridae</taxon>
        <taxon>Erskinevirinae</taxon>
        <taxon>Yonginvirus</taxon>
        <taxon>Yonginvirus EaP8</taxon>
    </lineage>
</organism>